<dbReference type="Proteomes" id="UP000825935">
    <property type="component" value="Chromosome 11"/>
</dbReference>
<comment type="similarity">
    <text evidence="2 8">Belongs to the Casparian strip membrane proteins (CASP) family.</text>
</comment>
<accession>A0A8T2TVJ8</accession>
<keyword evidence="11" id="KW-1185">Reference proteome</keyword>
<evidence type="ECO:0000259" key="9">
    <source>
        <dbReference type="Pfam" id="PF04535"/>
    </source>
</evidence>
<keyword evidence="6 8" id="KW-1133">Transmembrane helix</keyword>
<evidence type="ECO:0000256" key="4">
    <source>
        <dbReference type="ARBA" id="ARBA00022475"/>
    </source>
</evidence>
<dbReference type="NCBIfam" id="TIGR01569">
    <property type="entry name" value="A_tha_TIGR01569"/>
    <property type="match status" value="1"/>
</dbReference>
<dbReference type="OMA" id="HCRADSS"/>
<dbReference type="EMBL" id="CM035416">
    <property type="protein sequence ID" value="KAH7425475.1"/>
    <property type="molecule type" value="Genomic_DNA"/>
</dbReference>
<evidence type="ECO:0000256" key="5">
    <source>
        <dbReference type="ARBA" id="ARBA00022692"/>
    </source>
</evidence>
<feature type="transmembrane region" description="Helical" evidence="8">
    <location>
        <begin position="22"/>
        <end position="40"/>
    </location>
</feature>
<dbReference type="OrthoDB" id="749363at2759"/>
<keyword evidence="5 8" id="KW-0812">Transmembrane</keyword>
<evidence type="ECO:0000313" key="11">
    <source>
        <dbReference type="Proteomes" id="UP000825935"/>
    </source>
</evidence>
<proteinExistence type="inferred from homology"/>
<protein>
    <recommendedName>
        <fullName evidence="8">CASP-like protein</fullName>
    </recommendedName>
</protein>
<reference evidence="10" key="1">
    <citation type="submission" date="2021-08" db="EMBL/GenBank/DDBJ databases">
        <title>WGS assembly of Ceratopteris richardii.</title>
        <authorList>
            <person name="Marchant D.B."/>
            <person name="Chen G."/>
            <person name="Jenkins J."/>
            <person name="Shu S."/>
            <person name="Leebens-Mack J."/>
            <person name="Grimwood J."/>
            <person name="Schmutz J."/>
            <person name="Soltis P."/>
            <person name="Soltis D."/>
            <person name="Chen Z.-H."/>
        </authorList>
    </citation>
    <scope>NUCLEOTIDE SEQUENCE</scope>
    <source>
        <strain evidence="10">Whitten #5841</strain>
        <tissue evidence="10">Leaf</tissue>
    </source>
</reference>
<feature type="transmembrane region" description="Helical" evidence="8">
    <location>
        <begin position="147"/>
        <end position="168"/>
    </location>
</feature>
<dbReference type="Pfam" id="PF04535">
    <property type="entry name" value="CASP_dom"/>
    <property type="match status" value="1"/>
</dbReference>
<comment type="subcellular location">
    <subcellularLocation>
        <location evidence="1 8">Cell membrane</location>
        <topology evidence="1 8">Multi-pass membrane protein</topology>
    </subcellularLocation>
</comment>
<evidence type="ECO:0000256" key="1">
    <source>
        <dbReference type="ARBA" id="ARBA00004651"/>
    </source>
</evidence>
<name>A0A8T2TVJ8_CERRI</name>
<gene>
    <name evidence="10" type="ORF">KP509_11G056300</name>
</gene>
<evidence type="ECO:0000313" key="10">
    <source>
        <dbReference type="EMBL" id="KAH7425475.1"/>
    </source>
</evidence>
<feature type="transmembrane region" description="Helical" evidence="8">
    <location>
        <begin position="66"/>
        <end position="88"/>
    </location>
</feature>
<dbReference type="PANTHER" id="PTHR36488">
    <property type="entry name" value="CASP-LIKE PROTEIN 1U1"/>
    <property type="match status" value="1"/>
</dbReference>
<evidence type="ECO:0000256" key="3">
    <source>
        <dbReference type="ARBA" id="ARBA00011489"/>
    </source>
</evidence>
<keyword evidence="4 8" id="KW-1003">Cell membrane</keyword>
<dbReference type="InterPro" id="IPR006459">
    <property type="entry name" value="CASP/CASPL"/>
</dbReference>
<dbReference type="InterPro" id="IPR044173">
    <property type="entry name" value="CASPL"/>
</dbReference>
<keyword evidence="7 8" id="KW-0472">Membrane</keyword>
<comment type="subunit">
    <text evidence="3 8">Homodimer and heterodimers.</text>
</comment>
<dbReference type="InterPro" id="IPR006702">
    <property type="entry name" value="CASP_dom"/>
</dbReference>
<feature type="transmembrane region" description="Helical" evidence="8">
    <location>
        <begin position="95"/>
        <end position="116"/>
    </location>
</feature>
<organism evidence="10 11">
    <name type="scientific">Ceratopteris richardii</name>
    <name type="common">Triangle waterfern</name>
    <dbReference type="NCBI Taxonomy" id="49495"/>
    <lineage>
        <taxon>Eukaryota</taxon>
        <taxon>Viridiplantae</taxon>
        <taxon>Streptophyta</taxon>
        <taxon>Embryophyta</taxon>
        <taxon>Tracheophyta</taxon>
        <taxon>Polypodiopsida</taxon>
        <taxon>Polypodiidae</taxon>
        <taxon>Polypodiales</taxon>
        <taxon>Pteridineae</taxon>
        <taxon>Pteridaceae</taxon>
        <taxon>Parkerioideae</taxon>
        <taxon>Ceratopteris</taxon>
    </lineage>
</organism>
<comment type="caution">
    <text evidence="10">The sequence shown here is derived from an EMBL/GenBank/DDBJ whole genome shotgun (WGS) entry which is preliminary data.</text>
</comment>
<evidence type="ECO:0000256" key="8">
    <source>
        <dbReference type="RuleBase" id="RU361233"/>
    </source>
</evidence>
<evidence type="ECO:0000256" key="6">
    <source>
        <dbReference type="ARBA" id="ARBA00022989"/>
    </source>
</evidence>
<dbReference type="GO" id="GO:0005886">
    <property type="term" value="C:plasma membrane"/>
    <property type="evidence" value="ECO:0007669"/>
    <property type="project" value="UniProtKB-SubCell"/>
</dbReference>
<dbReference type="AlphaFoldDB" id="A0A8T2TVJ8"/>
<feature type="domain" description="Casparian strip membrane protein" evidence="9">
    <location>
        <begin position="18"/>
        <end position="160"/>
    </location>
</feature>
<evidence type="ECO:0000256" key="7">
    <source>
        <dbReference type="ARBA" id="ARBA00023136"/>
    </source>
</evidence>
<sequence length="185" mass="19999">MGNAVEAHRSSVSCRIARVSEIMLRAVATLLSIAGALVMAKNKQDTSILIGAQELTMHARHTYLEAFVFLVYANGIAAIYCFMSLLICCFGKRRVISALLFLFDQALAYLLLAAAACSTEASYIAKRGESHVGWNEVCSSFKHFCDLVAVSLVLTFLSMLAFGGLAIMSSKRLFGHCRADSSASV</sequence>
<evidence type="ECO:0000256" key="2">
    <source>
        <dbReference type="ARBA" id="ARBA00007651"/>
    </source>
</evidence>
<dbReference type="PANTHER" id="PTHR36488:SF8">
    <property type="entry name" value="CASP-LIKE PROTEIN 1U1"/>
    <property type="match status" value="1"/>
</dbReference>